<evidence type="ECO:0000256" key="1">
    <source>
        <dbReference type="SAM" id="MobiDB-lite"/>
    </source>
</evidence>
<feature type="region of interest" description="Disordered" evidence="1">
    <location>
        <begin position="195"/>
        <end position="224"/>
    </location>
</feature>
<accession>A0A196SJB5</accession>
<dbReference type="Proteomes" id="UP000078348">
    <property type="component" value="Unassembled WGS sequence"/>
</dbReference>
<proteinExistence type="predicted"/>
<organism evidence="2 3">
    <name type="scientific">Blastocystis sp. subtype 1 (strain ATCC 50177 / NandII)</name>
    <dbReference type="NCBI Taxonomy" id="478820"/>
    <lineage>
        <taxon>Eukaryota</taxon>
        <taxon>Sar</taxon>
        <taxon>Stramenopiles</taxon>
        <taxon>Bigyra</taxon>
        <taxon>Opalozoa</taxon>
        <taxon>Opalinata</taxon>
        <taxon>Blastocystidae</taxon>
        <taxon>Blastocystis</taxon>
    </lineage>
</organism>
<dbReference type="EMBL" id="LXWW01000083">
    <property type="protein sequence ID" value="OAO16406.1"/>
    <property type="molecule type" value="Genomic_DNA"/>
</dbReference>
<comment type="caution">
    <text evidence="2">The sequence shown here is derived from an EMBL/GenBank/DDBJ whole genome shotgun (WGS) entry which is preliminary data.</text>
</comment>
<reference evidence="2 3" key="1">
    <citation type="submission" date="2016-05" db="EMBL/GenBank/DDBJ databases">
        <title>Nuclear genome of Blastocystis sp. subtype 1 NandII.</title>
        <authorList>
            <person name="Gentekaki E."/>
            <person name="Curtis B."/>
            <person name="Stairs C."/>
            <person name="Eme L."/>
            <person name="Herman E."/>
            <person name="Klimes V."/>
            <person name="Arias M.C."/>
            <person name="Elias M."/>
            <person name="Hilliou F."/>
            <person name="Klute M."/>
            <person name="Malik S.-B."/>
            <person name="Pightling A."/>
            <person name="Rachubinski R."/>
            <person name="Salas D."/>
            <person name="Schlacht A."/>
            <person name="Suga H."/>
            <person name="Archibald J."/>
            <person name="Ball S.G."/>
            <person name="Clark G."/>
            <person name="Dacks J."/>
            <person name="Van Der Giezen M."/>
            <person name="Tsaousis A."/>
            <person name="Roger A."/>
        </authorList>
    </citation>
    <scope>NUCLEOTIDE SEQUENCE [LARGE SCALE GENOMIC DNA]</scope>
    <source>
        <strain evidence="3">ATCC 50177 / NandII</strain>
    </source>
</reference>
<sequence>ESEKNQQDSSKEREMSQVVLYIGFTNGHLDTIQVRNSAKMPGLNATAFFRNGMLYRYVEHKDKVHCGFECSPKWGSVVYRGWFRKEKNPAVPEKENPDVPKKEEKPAVPKKEENPDVPKKKIPAVPKKEEYTRVGFGQAFVAANYFGGKWDGDKVIVNGQQRSWKELSAAVTKDGEYDPTVWTLCDVVEVKPKEVHHHHKRHHHRTGKYISDRRRHRRNSEEKQVKATGKTVRSYYVLDSLSGKKDICICEDSESHHYWPFSCCYDKSGEKSYLNTSISLIPAVFRETFFGTELTEATRKGDMVVTLPPPIQAIVDTANAKRKAISV</sequence>
<feature type="non-terminal residue" evidence="2">
    <location>
        <position position="1"/>
    </location>
</feature>
<dbReference type="OrthoDB" id="10262720at2759"/>
<dbReference type="AlphaFoldDB" id="A0A196SJB5"/>
<gene>
    <name evidence="2" type="ORF">AV274_1864</name>
</gene>
<keyword evidence="3" id="KW-1185">Reference proteome</keyword>
<evidence type="ECO:0000313" key="3">
    <source>
        <dbReference type="Proteomes" id="UP000078348"/>
    </source>
</evidence>
<name>A0A196SJB5_BLAHN</name>
<feature type="compositionally biased region" description="Basic residues" evidence="1">
    <location>
        <begin position="195"/>
        <end position="218"/>
    </location>
</feature>
<feature type="compositionally biased region" description="Basic and acidic residues" evidence="1">
    <location>
        <begin position="89"/>
        <end position="119"/>
    </location>
</feature>
<protein>
    <submittedName>
        <fullName evidence="2">Uncharacterized protein</fullName>
    </submittedName>
</protein>
<evidence type="ECO:0000313" key="2">
    <source>
        <dbReference type="EMBL" id="OAO16406.1"/>
    </source>
</evidence>
<feature type="region of interest" description="Disordered" evidence="1">
    <location>
        <begin position="89"/>
        <end position="121"/>
    </location>
</feature>